<keyword evidence="7 9" id="KW-0255">Endonuclease</keyword>
<evidence type="ECO:0000256" key="3">
    <source>
        <dbReference type="ARBA" id="ARBA00022763"/>
    </source>
</evidence>
<evidence type="ECO:0000256" key="4">
    <source>
        <dbReference type="ARBA" id="ARBA00022801"/>
    </source>
</evidence>
<dbReference type="EMBL" id="ACKZ01000012">
    <property type="protein sequence ID" value="EEW37717.1"/>
    <property type="molecule type" value="Genomic_DNA"/>
</dbReference>
<keyword evidence="5 7" id="KW-0862">Zinc</keyword>
<feature type="binding site" evidence="7">
    <location>
        <position position="68"/>
    </location>
    <ligand>
        <name>Zn(2+)</name>
        <dbReference type="ChEBI" id="CHEBI:29105"/>
        <label>1</label>
    </ligand>
</feature>
<feature type="domain" description="Xylose isomerase-like TIM barrel" evidence="8">
    <location>
        <begin position="21"/>
        <end position="282"/>
    </location>
</feature>
<dbReference type="SMART" id="SM00518">
    <property type="entry name" value="AP2Ec"/>
    <property type="match status" value="1"/>
</dbReference>
<dbReference type="InterPro" id="IPR001719">
    <property type="entry name" value="AP_endonuc_2"/>
</dbReference>
<evidence type="ECO:0000256" key="7">
    <source>
        <dbReference type="HAMAP-Rule" id="MF_00152"/>
    </source>
</evidence>
<dbReference type="FunFam" id="3.20.20.150:FF:000001">
    <property type="entry name" value="Probable endonuclease 4"/>
    <property type="match status" value="1"/>
</dbReference>
<keyword evidence="10" id="KW-1185">Reference proteome</keyword>
<feature type="binding site" evidence="7">
    <location>
        <position position="258"/>
    </location>
    <ligand>
        <name>Zn(2+)</name>
        <dbReference type="ChEBI" id="CHEBI:29105"/>
        <label>2</label>
    </ligand>
</feature>
<dbReference type="GO" id="GO:0008833">
    <property type="term" value="F:deoxyribonuclease IV (phage-T4-induced) activity"/>
    <property type="evidence" value="ECO:0007669"/>
    <property type="project" value="UniProtKB-UniRule"/>
</dbReference>
<dbReference type="InterPro" id="IPR018246">
    <property type="entry name" value="AP_endonuc_F2_Zn_BS"/>
</dbReference>
<evidence type="ECO:0000259" key="8">
    <source>
        <dbReference type="Pfam" id="PF01261"/>
    </source>
</evidence>
<comment type="catalytic activity">
    <reaction evidence="7">
        <text>Endonucleolytic cleavage to 5'-phosphooligonucleotide end-products.</text>
        <dbReference type="EC" id="3.1.21.2"/>
    </reaction>
</comment>
<keyword evidence="4 7" id="KW-0378">Hydrolase</keyword>
<feature type="binding site" evidence="7">
    <location>
        <position position="226"/>
    </location>
    <ligand>
        <name>Zn(2+)</name>
        <dbReference type="ChEBI" id="CHEBI:29105"/>
        <label>3</label>
    </ligand>
</feature>
<feature type="binding site" evidence="7">
    <location>
        <position position="228"/>
    </location>
    <ligand>
        <name>Zn(2+)</name>
        <dbReference type="ChEBI" id="CHEBI:29105"/>
        <label>3</label>
    </ligand>
</feature>
<dbReference type="GO" id="GO:0003677">
    <property type="term" value="F:DNA binding"/>
    <property type="evidence" value="ECO:0007669"/>
    <property type="project" value="InterPro"/>
</dbReference>
<dbReference type="PROSITE" id="PS00730">
    <property type="entry name" value="AP_NUCLEASE_F2_2"/>
    <property type="match status" value="1"/>
</dbReference>
<dbReference type="InterPro" id="IPR036237">
    <property type="entry name" value="Xyl_isomerase-like_sf"/>
</dbReference>
<dbReference type="GO" id="GO:0006284">
    <property type="term" value="P:base-excision repair"/>
    <property type="evidence" value="ECO:0007669"/>
    <property type="project" value="TreeGrafter"/>
</dbReference>
<dbReference type="HOGENOM" id="CLU_025885_4_1_9"/>
<dbReference type="CDD" id="cd00019">
    <property type="entry name" value="AP2Ec"/>
    <property type="match status" value="1"/>
</dbReference>
<organism evidence="9 10">
    <name type="scientific">Granulicatella adiacens ATCC 49175</name>
    <dbReference type="NCBI Taxonomy" id="638301"/>
    <lineage>
        <taxon>Bacteria</taxon>
        <taxon>Bacillati</taxon>
        <taxon>Bacillota</taxon>
        <taxon>Bacilli</taxon>
        <taxon>Lactobacillales</taxon>
        <taxon>Carnobacteriaceae</taxon>
        <taxon>Granulicatella</taxon>
    </lineage>
</organism>
<dbReference type="RefSeq" id="WP_005605654.1">
    <property type="nucleotide sequence ID" value="NZ_CP102283.1"/>
</dbReference>
<dbReference type="STRING" id="638301.HMPREF0444_0503"/>
<dbReference type="PROSITE" id="PS51432">
    <property type="entry name" value="AP_NUCLEASE_F2_4"/>
    <property type="match status" value="1"/>
</dbReference>
<evidence type="ECO:0000256" key="5">
    <source>
        <dbReference type="ARBA" id="ARBA00022833"/>
    </source>
</evidence>
<protein>
    <recommendedName>
        <fullName evidence="7">Probable endonuclease 4</fullName>
        <ecNumber evidence="7">3.1.21.2</ecNumber>
    </recommendedName>
    <alternativeName>
        <fullName evidence="7">Endodeoxyribonuclease IV</fullName>
    </alternativeName>
    <alternativeName>
        <fullName evidence="7">Endonuclease IV</fullName>
    </alternativeName>
</protein>
<dbReference type="PROSITE" id="PS00731">
    <property type="entry name" value="AP_NUCLEASE_F2_3"/>
    <property type="match status" value="1"/>
</dbReference>
<dbReference type="PANTHER" id="PTHR21445">
    <property type="entry name" value="ENDONUCLEASE IV ENDODEOXYRIBONUCLEASE IV"/>
    <property type="match status" value="1"/>
</dbReference>
<comment type="function">
    <text evidence="7">Endonuclease IV plays a role in DNA repair. It cleaves phosphodiester bonds at apurinic or apyrimidinic (AP) sites, generating a 3'-hydroxyl group and a 5'-terminal sugar phosphate.</text>
</comment>
<feature type="binding site" evidence="7">
    <location>
        <position position="181"/>
    </location>
    <ligand>
        <name>Zn(2+)</name>
        <dbReference type="ChEBI" id="CHEBI:29105"/>
        <label>3</label>
    </ligand>
</feature>
<dbReference type="InterPro" id="IPR013022">
    <property type="entry name" value="Xyl_isomerase-like_TIM-brl"/>
</dbReference>
<dbReference type="Pfam" id="PF01261">
    <property type="entry name" value="AP_endonuc_2"/>
    <property type="match status" value="1"/>
</dbReference>
<evidence type="ECO:0000313" key="9">
    <source>
        <dbReference type="EMBL" id="EEW37717.1"/>
    </source>
</evidence>
<dbReference type="NCBIfam" id="NF002196">
    <property type="entry name" value="PRK01060.1-1"/>
    <property type="match status" value="1"/>
</dbReference>
<name>C8NF08_9LACT</name>
<dbReference type="Gene3D" id="3.20.20.150">
    <property type="entry name" value="Divalent-metal-dependent TIM barrel enzymes"/>
    <property type="match status" value="1"/>
</dbReference>
<proteinExistence type="inferred from homology"/>
<dbReference type="Proteomes" id="UP000005926">
    <property type="component" value="Unassembled WGS sequence"/>
</dbReference>
<dbReference type="GeneID" id="78413164"/>
<dbReference type="eggNOG" id="COG0648">
    <property type="taxonomic scope" value="Bacteria"/>
</dbReference>
<comment type="caution">
    <text evidence="9">The sequence shown here is derived from an EMBL/GenBank/DDBJ whole genome shotgun (WGS) entry which is preliminary data.</text>
</comment>
<feature type="binding site" evidence="7">
    <location>
        <position position="144"/>
    </location>
    <ligand>
        <name>Zn(2+)</name>
        <dbReference type="ChEBI" id="CHEBI:29105"/>
        <label>1</label>
    </ligand>
</feature>
<sequence>MLIGSHVSMSGKDMLLGSAKEAYSYGANVMMVYTGAPQNTRRKPIEELNAEIGKKFMAENGIKEVVVHAPYIINLANTTKEGYIDFAIDFLKEELRRAEAVGATQVVLHPGSHVGAGVDVGLNQIIYGLNQVITKDQTVQIALETMAGKGTELARTFEELARIIDGVTCNEHLSVTFDTCHVHDAGYDIKNDLSGVLTQFDKTVGLDRIKVLHINDSKNPVGAHKDRHENFGFGEIGFDALMNVIQVPEFKNLPKILETPWIKVEDKVQIAPYKKEIEMIRSGKFDSHWIEELLNQERRK</sequence>
<reference evidence="9 10" key="1">
    <citation type="submission" date="2009-08" db="EMBL/GenBank/DDBJ databases">
        <authorList>
            <person name="Muzny D."/>
            <person name="Qin X."/>
            <person name="Deng J."/>
            <person name="Jiang H."/>
            <person name="Liu Y."/>
            <person name="Qu J."/>
            <person name="Song X.-Z."/>
            <person name="Zhang L."/>
            <person name="Thornton R."/>
            <person name="Coyle M."/>
            <person name="Francisco L."/>
            <person name="Jackson L."/>
            <person name="Javaid M."/>
            <person name="Korchina V."/>
            <person name="Kovar C."/>
            <person name="Mata R."/>
            <person name="Mathew T."/>
            <person name="Ngo R."/>
            <person name="Nguyen L."/>
            <person name="Nguyen N."/>
            <person name="Okwuonu G."/>
            <person name="Ongeri F."/>
            <person name="Pham C."/>
            <person name="Simmons D."/>
            <person name="Wilczek-Boney K."/>
            <person name="Hale W."/>
            <person name="Jakkamsetti A."/>
            <person name="Pham P."/>
            <person name="Ruth R."/>
            <person name="San Lucas F."/>
            <person name="Warren J."/>
            <person name="Zhang J."/>
            <person name="Zhao Z."/>
            <person name="Zhou C."/>
            <person name="Zhu D."/>
            <person name="Lee S."/>
            <person name="Bess C."/>
            <person name="Blankenburg K."/>
            <person name="Forbes L."/>
            <person name="Fu Q."/>
            <person name="Gubbala S."/>
            <person name="Hirani K."/>
            <person name="Jayaseelan J.C."/>
            <person name="Lara F."/>
            <person name="Munidasa M."/>
            <person name="Palculict T."/>
            <person name="Patil S."/>
            <person name="Pu L.-L."/>
            <person name="Saada N."/>
            <person name="Tang L."/>
            <person name="Weissenberger G."/>
            <person name="Zhu Y."/>
            <person name="Hemphill L."/>
            <person name="Shang Y."/>
            <person name="Youmans B."/>
            <person name="Ayvaz T."/>
            <person name="Ross M."/>
            <person name="Santibanez J."/>
            <person name="Aqrawi P."/>
            <person name="Gross S."/>
            <person name="Joshi V."/>
            <person name="Fowler G."/>
            <person name="Nazareth L."/>
            <person name="Reid J."/>
            <person name="Worley K."/>
            <person name="Petrosino J."/>
            <person name="Highlander S."/>
            <person name="Gibbs R."/>
        </authorList>
    </citation>
    <scope>NUCLEOTIDE SEQUENCE [LARGE SCALE GENOMIC DNA]</scope>
    <source>
        <strain evidence="9 10">ATCC 49175</strain>
    </source>
</reference>
<gene>
    <name evidence="7 9" type="primary">nfo</name>
    <name evidence="9" type="ORF">HMPREF0444_0503</name>
</gene>
<feature type="binding site" evidence="7">
    <location>
        <position position="144"/>
    </location>
    <ligand>
        <name>Zn(2+)</name>
        <dbReference type="ChEBI" id="CHEBI:29105"/>
        <label>2</label>
    </ligand>
</feature>
<keyword evidence="6 7" id="KW-0234">DNA repair</keyword>
<dbReference type="PROSITE" id="PS00729">
    <property type="entry name" value="AP_NUCLEASE_F2_1"/>
    <property type="match status" value="1"/>
</dbReference>
<evidence type="ECO:0000256" key="1">
    <source>
        <dbReference type="ARBA" id="ARBA00005340"/>
    </source>
</evidence>
<keyword evidence="3 7" id="KW-0227">DNA damage</keyword>
<feature type="binding site" evidence="7">
    <location>
        <position position="109"/>
    </location>
    <ligand>
        <name>Zn(2+)</name>
        <dbReference type="ChEBI" id="CHEBI:29105"/>
        <label>1</label>
    </ligand>
</feature>
<comment type="similarity">
    <text evidence="1 7">Belongs to the AP endonuclease 2 family.</text>
</comment>
<evidence type="ECO:0000313" key="10">
    <source>
        <dbReference type="Proteomes" id="UP000005926"/>
    </source>
</evidence>
<dbReference type="PANTHER" id="PTHR21445:SF0">
    <property type="entry name" value="APURINIC-APYRIMIDINIC ENDONUCLEASE"/>
    <property type="match status" value="1"/>
</dbReference>
<dbReference type="SUPFAM" id="SSF51658">
    <property type="entry name" value="Xylose isomerase-like"/>
    <property type="match status" value="1"/>
</dbReference>
<dbReference type="GO" id="GO:0008270">
    <property type="term" value="F:zinc ion binding"/>
    <property type="evidence" value="ECO:0007669"/>
    <property type="project" value="UniProtKB-UniRule"/>
</dbReference>
<dbReference type="AlphaFoldDB" id="C8NF08"/>
<dbReference type="HAMAP" id="MF_00152">
    <property type="entry name" value="Nfo"/>
    <property type="match status" value="1"/>
</dbReference>
<feature type="binding site" evidence="7">
    <location>
        <position position="213"/>
    </location>
    <ligand>
        <name>Zn(2+)</name>
        <dbReference type="ChEBI" id="CHEBI:29105"/>
        <label>2</label>
    </ligand>
</feature>
<comment type="cofactor">
    <cofactor evidence="7">
        <name>Zn(2+)</name>
        <dbReference type="ChEBI" id="CHEBI:29105"/>
    </cofactor>
    <text evidence="7">Binds 3 Zn(2+) ions.</text>
</comment>
<evidence type="ECO:0000256" key="2">
    <source>
        <dbReference type="ARBA" id="ARBA00022723"/>
    </source>
</evidence>
<keyword evidence="7" id="KW-0540">Nuclease</keyword>
<feature type="binding site" evidence="7">
    <location>
        <position position="178"/>
    </location>
    <ligand>
        <name>Zn(2+)</name>
        <dbReference type="ChEBI" id="CHEBI:29105"/>
        <label>2</label>
    </ligand>
</feature>
<accession>C8NF08</accession>
<dbReference type="GO" id="GO:0003906">
    <property type="term" value="F:DNA-(apurinic or apyrimidinic site) endonuclease activity"/>
    <property type="evidence" value="ECO:0007669"/>
    <property type="project" value="TreeGrafter"/>
</dbReference>
<evidence type="ECO:0000256" key="6">
    <source>
        <dbReference type="ARBA" id="ARBA00023204"/>
    </source>
</evidence>
<dbReference type="GO" id="GO:0008081">
    <property type="term" value="F:phosphoric diester hydrolase activity"/>
    <property type="evidence" value="ECO:0007669"/>
    <property type="project" value="TreeGrafter"/>
</dbReference>
<dbReference type="NCBIfam" id="TIGR00587">
    <property type="entry name" value="nfo"/>
    <property type="match status" value="1"/>
</dbReference>
<keyword evidence="2 7" id="KW-0479">Metal-binding</keyword>
<dbReference type="EC" id="3.1.21.2" evidence="7"/>